<evidence type="ECO:0000313" key="2">
    <source>
        <dbReference type="Proteomes" id="UP001229313"/>
    </source>
</evidence>
<sequence length="104" mass="11264">MAKLLPAEGWLGRYEEIALLSVDPLRIEEKLDCALVEGDEPGMGKWLATGGRLRSGATIELIRYESSPVQGFVLRVDSSSDAAASLAEVMDMLSLDAGALKWVR</sequence>
<organism evidence="1 2">
    <name type="scientific">Lysobacter yananisis</name>
    <dbReference type="NCBI Taxonomy" id="1003114"/>
    <lineage>
        <taxon>Bacteria</taxon>
        <taxon>Pseudomonadati</taxon>
        <taxon>Pseudomonadota</taxon>
        <taxon>Gammaproteobacteria</taxon>
        <taxon>Lysobacterales</taxon>
        <taxon>Lysobacteraceae</taxon>
        <taxon>Lysobacter</taxon>
    </lineage>
</organism>
<dbReference type="Proteomes" id="UP001229313">
    <property type="component" value="Chromosome"/>
</dbReference>
<keyword evidence="2" id="KW-1185">Reference proteome</keyword>
<protein>
    <submittedName>
        <fullName evidence="1">Uncharacterized protein</fullName>
    </submittedName>
</protein>
<proteinExistence type="predicted"/>
<accession>A0ABY9P5V4</accession>
<evidence type="ECO:0000313" key="1">
    <source>
        <dbReference type="EMBL" id="WMT01375.1"/>
    </source>
</evidence>
<reference evidence="1 2" key="1">
    <citation type="submission" date="2023-08" db="EMBL/GenBank/DDBJ databases">
        <title>The whole genome sequence of Lysobacter yananisis.</title>
        <authorList>
            <person name="Sun H."/>
        </authorList>
    </citation>
    <scope>NUCLEOTIDE SEQUENCE [LARGE SCALE GENOMIC DNA]</scope>
    <source>
        <strain evidence="1 2">SNNU513</strain>
    </source>
</reference>
<dbReference type="EMBL" id="CP133568">
    <property type="protein sequence ID" value="WMT01375.1"/>
    <property type="molecule type" value="Genomic_DNA"/>
</dbReference>
<gene>
    <name evidence="1" type="ORF">RDV84_15400</name>
</gene>
<name>A0ABY9P5V4_9GAMM</name>
<dbReference type="RefSeq" id="WP_123647444.1">
    <property type="nucleotide sequence ID" value="NZ_CP133568.1"/>
</dbReference>